<evidence type="ECO:0000313" key="4">
    <source>
        <dbReference type="EMBL" id="AAF39483.1"/>
    </source>
</evidence>
<feature type="domain" description="Solute-binding protein family 3/N-terminal" evidence="3">
    <location>
        <begin position="37"/>
        <end position="259"/>
    </location>
</feature>
<evidence type="ECO:0000256" key="1">
    <source>
        <dbReference type="ARBA" id="ARBA00022729"/>
    </source>
</evidence>
<feature type="chain" id="PRO_5004331035" evidence="2">
    <location>
        <begin position="25"/>
        <end position="259"/>
    </location>
</feature>
<gene>
    <name evidence="4" type="ordered locus">TC_0660</name>
</gene>
<name>Q9PK13_CHLMU</name>
<dbReference type="SUPFAM" id="SSF53850">
    <property type="entry name" value="Periplasmic binding protein-like II"/>
    <property type="match status" value="1"/>
</dbReference>
<sequence length="259" mass="28841">MSMYIKRKKAWMTFLAIVCSFCLAGCSKESKDSVSEKFIVGTNATYPPFEFVDERGETVGFDIDLAREISKKLGKKLEVREFAFDALVLNLKQHRIDAIMAGVSITSSRLKEILMIPYYGEEIKSLVLVFKDGDSKSLPLDQYNSVAVQTGTYQEEYLQSLPGVRIRSFDSTLEVLMEVLHSKSPIAVLEPSIAQVVLKDFPTLTTETIDLPEDKWVLGYGIGVASDRPSLASDIEAAVQEIKKEGVLAELEQKWGLNG</sequence>
<dbReference type="Pfam" id="PF00497">
    <property type="entry name" value="SBP_bac_3"/>
    <property type="match status" value="1"/>
</dbReference>
<dbReference type="PANTHER" id="PTHR35936:SF17">
    <property type="entry name" value="ARGININE-BINDING EXTRACELLULAR PROTEIN ARTP"/>
    <property type="match status" value="1"/>
</dbReference>
<protein>
    <submittedName>
        <fullName evidence="4">Amino acid ABC transporter, periplasmic amino acid-binding protein</fullName>
    </submittedName>
</protein>
<feature type="signal peptide" evidence="2">
    <location>
        <begin position="1"/>
        <end position="24"/>
    </location>
</feature>
<dbReference type="Gene3D" id="3.40.190.10">
    <property type="entry name" value="Periplasmic binding protein-like II"/>
    <property type="match status" value="2"/>
</dbReference>
<reference evidence="4 5" key="1">
    <citation type="journal article" date="2000" name="Nucleic Acids Res.">
        <title>Genome sequences of Chlamydia trachomatis MoPn and Chlamydia pneumoniae AR39.</title>
        <authorList>
            <person name="Read T.D."/>
            <person name="Brunham R.C."/>
            <person name="Shen C."/>
            <person name="Gill S.R."/>
            <person name="Heidelberg J.F."/>
            <person name="White O."/>
            <person name="Hickey E.K."/>
            <person name="Peterson J.D."/>
            <person name="Utterback T.R."/>
            <person name="Berry K.J."/>
            <person name="Bass S."/>
            <person name="Linher K.D."/>
            <person name="Weidman J.F."/>
            <person name="Khouri H.M."/>
            <person name="Craven B."/>
            <person name="Bowman C."/>
            <person name="Dodson R.J."/>
            <person name="Gwinn M.L."/>
            <person name="Nelson W.C."/>
            <person name="DeBoy R.T."/>
            <person name="Kolonay J.F."/>
            <person name="McClarty G."/>
            <person name="Salzberg S.L."/>
            <person name="Eisen J.A."/>
            <person name="Fraser C.M."/>
        </authorList>
    </citation>
    <scope>NUCLEOTIDE SEQUENCE [LARGE SCALE GENOMIC DNA]</scope>
    <source>
        <strain evidence="5">MoPn / Nigg</strain>
    </source>
</reference>
<dbReference type="KEGG" id="cmu:TC_0660"/>
<dbReference type="EMBL" id="AE002160">
    <property type="protein sequence ID" value="AAF39483.1"/>
    <property type="molecule type" value="Genomic_DNA"/>
</dbReference>
<dbReference type="SMART" id="SM00062">
    <property type="entry name" value="PBPb"/>
    <property type="match status" value="1"/>
</dbReference>
<evidence type="ECO:0000259" key="3">
    <source>
        <dbReference type="SMART" id="SM00062"/>
    </source>
</evidence>
<evidence type="ECO:0000313" key="5">
    <source>
        <dbReference type="Proteomes" id="UP000000800"/>
    </source>
</evidence>
<accession>Q9PK13</accession>
<dbReference type="HOGENOM" id="CLU_019602_18_2_0"/>
<dbReference type="PIR" id="G81678">
    <property type="entry name" value="G81678"/>
</dbReference>
<evidence type="ECO:0000256" key="2">
    <source>
        <dbReference type="SAM" id="SignalP"/>
    </source>
</evidence>
<dbReference type="eggNOG" id="COG0834">
    <property type="taxonomic scope" value="Bacteria"/>
</dbReference>
<keyword evidence="1 2" id="KW-0732">Signal</keyword>
<organism evidence="4 5">
    <name type="scientific">Chlamydia muridarum (strain MoPn / Nigg)</name>
    <dbReference type="NCBI Taxonomy" id="243161"/>
    <lineage>
        <taxon>Bacteria</taxon>
        <taxon>Pseudomonadati</taxon>
        <taxon>Chlamydiota</taxon>
        <taxon>Chlamydiia</taxon>
        <taxon>Chlamydiales</taxon>
        <taxon>Chlamydiaceae</taxon>
        <taxon>Chlamydia/Chlamydophila group</taxon>
        <taxon>Chlamydia</taxon>
    </lineage>
</organism>
<dbReference type="Proteomes" id="UP000000800">
    <property type="component" value="Chromosome"/>
</dbReference>
<dbReference type="InterPro" id="IPR001638">
    <property type="entry name" value="Solute-binding_3/MltF_N"/>
</dbReference>
<keyword evidence="5" id="KW-1185">Reference proteome</keyword>
<proteinExistence type="predicted"/>
<dbReference type="PANTHER" id="PTHR35936">
    <property type="entry name" value="MEMBRANE-BOUND LYTIC MUREIN TRANSGLYCOSYLASE F"/>
    <property type="match status" value="1"/>
</dbReference>
<dbReference type="AlphaFoldDB" id="Q9PK13"/>